<reference evidence="4" key="1">
    <citation type="journal article" date="2017" name="Genome Announc.">
        <title>Genome sequences of Cyberlindnera fabianii 65, Pichia kudriavzevii 129, and Saccharomyces cerevisiae 131 isolated from fermented masau fruits in Zimbabwe.</title>
        <authorList>
            <person name="van Rijswijck I.M.H."/>
            <person name="Derks M.F.L."/>
            <person name="Abee T."/>
            <person name="de Ridder D."/>
            <person name="Smid E.J."/>
        </authorList>
    </citation>
    <scope>NUCLEOTIDE SEQUENCE [LARGE SCALE GENOMIC DNA]</scope>
    <source>
        <strain evidence="4">65</strain>
    </source>
</reference>
<dbReference type="VEuPathDB" id="FungiDB:BON22_2520"/>
<evidence type="ECO:0000256" key="1">
    <source>
        <dbReference type="ARBA" id="ARBA00022737"/>
    </source>
</evidence>
<dbReference type="InterPro" id="IPR011990">
    <property type="entry name" value="TPR-like_helical_dom_sf"/>
</dbReference>
<dbReference type="EMBL" id="MPUK01000004">
    <property type="protein sequence ID" value="ONH67493.1"/>
    <property type="molecule type" value="Genomic_DNA"/>
</dbReference>
<accession>A0A1V2L6L1</accession>
<evidence type="ECO:0000256" key="2">
    <source>
        <dbReference type="SAM" id="MobiDB-lite"/>
    </source>
</evidence>
<dbReference type="OMA" id="IVIPDHK"/>
<proteinExistence type="predicted"/>
<feature type="compositionally biased region" description="Basic residues" evidence="2">
    <location>
        <begin position="653"/>
        <end position="665"/>
    </location>
</feature>
<feature type="region of interest" description="Disordered" evidence="2">
    <location>
        <begin position="1"/>
        <end position="215"/>
    </location>
</feature>
<feature type="compositionally biased region" description="Low complexity" evidence="2">
    <location>
        <begin position="625"/>
        <end position="647"/>
    </location>
</feature>
<dbReference type="SUPFAM" id="SSF81901">
    <property type="entry name" value="HCP-like"/>
    <property type="match status" value="1"/>
</dbReference>
<dbReference type="PANTHER" id="PTHR46430">
    <property type="entry name" value="PROTEIN SKT5-RELATED"/>
    <property type="match status" value="1"/>
</dbReference>
<dbReference type="SMART" id="SM00671">
    <property type="entry name" value="SEL1"/>
    <property type="match status" value="7"/>
</dbReference>
<feature type="compositionally biased region" description="Polar residues" evidence="2">
    <location>
        <begin position="170"/>
        <end position="189"/>
    </location>
</feature>
<dbReference type="STRING" id="36022.A0A1V2L6L1"/>
<keyword evidence="4" id="KW-1185">Reference proteome</keyword>
<dbReference type="InterPro" id="IPR051726">
    <property type="entry name" value="Chitin_Synth_Reg"/>
</dbReference>
<feature type="compositionally biased region" description="Basic and acidic residues" evidence="2">
    <location>
        <begin position="666"/>
        <end position="677"/>
    </location>
</feature>
<dbReference type="InterPro" id="IPR006597">
    <property type="entry name" value="Sel1-like"/>
</dbReference>
<feature type="compositionally biased region" description="Polar residues" evidence="2">
    <location>
        <begin position="44"/>
        <end position="83"/>
    </location>
</feature>
<gene>
    <name evidence="3" type="ORF">BON22_2520</name>
</gene>
<dbReference type="Gene3D" id="1.25.40.10">
    <property type="entry name" value="Tetratricopeptide repeat domain"/>
    <property type="match status" value="2"/>
</dbReference>
<feature type="compositionally biased region" description="Low complexity" evidence="2">
    <location>
        <begin position="145"/>
        <end position="158"/>
    </location>
</feature>
<feature type="compositionally biased region" description="Polar residues" evidence="2">
    <location>
        <begin position="613"/>
        <end position="624"/>
    </location>
</feature>
<organism evidence="3 4">
    <name type="scientific">Cyberlindnera fabianii</name>
    <name type="common">Yeast</name>
    <name type="synonym">Hansenula fabianii</name>
    <dbReference type="NCBI Taxonomy" id="36022"/>
    <lineage>
        <taxon>Eukaryota</taxon>
        <taxon>Fungi</taxon>
        <taxon>Dikarya</taxon>
        <taxon>Ascomycota</taxon>
        <taxon>Saccharomycotina</taxon>
        <taxon>Saccharomycetes</taxon>
        <taxon>Phaffomycetales</taxon>
        <taxon>Phaffomycetaceae</taxon>
        <taxon>Cyberlindnera</taxon>
    </lineage>
</organism>
<protein>
    <submittedName>
        <fullName evidence="3">Protein SKT5</fullName>
    </submittedName>
</protein>
<feature type="compositionally biased region" description="Polar residues" evidence="2">
    <location>
        <begin position="108"/>
        <end position="137"/>
    </location>
</feature>
<feature type="region of interest" description="Disordered" evidence="2">
    <location>
        <begin position="612"/>
        <end position="677"/>
    </location>
</feature>
<sequence>MSQVTHPYRQKLANSAEDPQRTHYSHNPSRSLQLGPYSERSTHGDLSTTSTTPNAYHSAHTGTSSANKNSPNQYSYGGSQTDVYVTPSEGTGLPPPSGPTSLKKRQHQQQFQATYNNLQPPSSFSSAPGSNIGSSESLPYPHAISGVSSRGSSAASSRLQPPDTPVGARSFSSPSQMQDEPNKPHQASRSEPPVSGGTDQNAPSTGRSHHRQSKSVDLSHMYLLDRNESAHFTLTNENLSDVSHNLIKQYLGENSSSSLLPRMKTIEMYRKNVKKSNDPKVLFQYAQYMLQTALTMDQSKSTEGSPDPNAGPTLEKNMKKQFLKEAVHYLKKLSDKGYTDAQYLLADAYSSGALGKVENKEAFALFQGAAKHGHVESAYRTAYCYEEGLGVGRDSRRAIEFLKYAASKNHPAAMYKLGVYSFHSRMGLPDNVNVKKSGIQWLSRAATSANELTNAAPYELAKIYENGFLDIVIPDHKYAMELYVQSASLGHVKSAAILGKAYEIGDEVVPQDADLSIHYYTQAAVAGDPESMLSLCAWYLMGNPPNLEKDNFEAFQWAIRAAKLGLPKAQSTVGHFYEKGIGCDVNLESAKYWYTLATENGDQRAKSKMLKLSNPNQNYSSSVASNPELSTRPSSSSALASANSTPLDTKKEGKNKKEKKKKKGKEKGGKEKDCIIM</sequence>
<evidence type="ECO:0000313" key="3">
    <source>
        <dbReference type="EMBL" id="ONH67493.1"/>
    </source>
</evidence>
<dbReference type="AlphaFoldDB" id="A0A1V2L6L1"/>
<feature type="compositionally biased region" description="Polar residues" evidence="2">
    <location>
        <begin position="197"/>
        <end position="206"/>
    </location>
</feature>
<name>A0A1V2L6L1_CYBFA</name>
<dbReference type="PANTHER" id="PTHR46430:SF1">
    <property type="entry name" value="CHITIN SYNTHASE REGULATOR SKT5-RELATED"/>
    <property type="match status" value="1"/>
</dbReference>
<comment type="caution">
    <text evidence="3">The sequence shown here is derived from an EMBL/GenBank/DDBJ whole genome shotgun (WGS) entry which is preliminary data.</text>
</comment>
<dbReference type="Pfam" id="PF08238">
    <property type="entry name" value="Sel1"/>
    <property type="match status" value="7"/>
</dbReference>
<evidence type="ECO:0000313" key="4">
    <source>
        <dbReference type="Proteomes" id="UP000189513"/>
    </source>
</evidence>
<dbReference type="Proteomes" id="UP000189513">
    <property type="component" value="Unassembled WGS sequence"/>
</dbReference>
<keyword evidence="1" id="KW-0677">Repeat</keyword>